<dbReference type="EMBL" id="SMYO01000002">
    <property type="protein sequence ID" value="TDK63891.1"/>
    <property type="molecule type" value="Genomic_DNA"/>
</dbReference>
<evidence type="ECO:0000259" key="11">
    <source>
        <dbReference type="Pfam" id="PF05547"/>
    </source>
</evidence>
<proteinExistence type="predicted"/>
<dbReference type="GO" id="GO:0008237">
    <property type="term" value="F:metallopeptidase activity"/>
    <property type="evidence" value="ECO:0007669"/>
    <property type="project" value="UniProtKB-KW"/>
</dbReference>
<dbReference type="InterPro" id="IPR008757">
    <property type="entry name" value="Peptidase_M6-like_domain"/>
</dbReference>
<dbReference type="RefSeq" id="WP_133332851.1">
    <property type="nucleotide sequence ID" value="NZ_SMYO01000002.1"/>
</dbReference>
<dbReference type="GO" id="GO:0006508">
    <property type="term" value="P:proteolysis"/>
    <property type="evidence" value="ECO:0007669"/>
    <property type="project" value="UniProtKB-KW"/>
</dbReference>
<dbReference type="Gene3D" id="2.60.40.10">
    <property type="entry name" value="Immunoglobulins"/>
    <property type="match status" value="1"/>
</dbReference>
<dbReference type="NCBIfam" id="TIGR03296">
    <property type="entry name" value="M6dom_TIGR03296"/>
    <property type="match status" value="1"/>
</dbReference>
<feature type="chain" id="PRO_5020770607" evidence="10">
    <location>
        <begin position="29"/>
        <end position="1179"/>
    </location>
</feature>
<dbReference type="Gene3D" id="2.60.40.1930">
    <property type="match status" value="1"/>
</dbReference>
<reference evidence="14 15" key="1">
    <citation type="submission" date="2019-03" db="EMBL/GenBank/DDBJ databases">
        <title>Bacillus niacini sp. nov. a Nicotinate-Metabolizing Mesophile Isolated from Soil.</title>
        <authorList>
            <person name="Zhang G."/>
        </authorList>
    </citation>
    <scope>NUCLEOTIDE SEQUENCE [LARGE SCALE GENOMIC DNA]</scope>
    <source>
        <strain evidence="14 15">WN066</strain>
    </source>
</reference>
<dbReference type="Pfam" id="PF17936">
    <property type="entry name" value="Big_6"/>
    <property type="match status" value="1"/>
</dbReference>
<dbReference type="Pfam" id="PF05547">
    <property type="entry name" value="Peptidase_M6"/>
    <property type="match status" value="1"/>
</dbReference>
<feature type="domain" description="Immune inhibitor A-like metallopeptidase VEG" evidence="13">
    <location>
        <begin position="647"/>
        <end position="811"/>
    </location>
</feature>
<feature type="domain" description="Bacterial Ig" evidence="12">
    <location>
        <begin position="1098"/>
        <end position="1177"/>
    </location>
</feature>
<protein>
    <submittedName>
        <fullName evidence="14">M6 family metalloprotease domain-containing protein</fullName>
    </submittedName>
</protein>
<evidence type="ECO:0000313" key="15">
    <source>
        <dbReference type="Proteomes" id="UP000295132"/>
    </source>
</evidence>
<evidence type="ECO:0000313" key="14">
    <source>
        <dbReference type="EMBL" id="TDK63891.1"/>
    </source>
</evidence>
<dbReference type="Pfam" id="PF20773">
    <property type="entry name" value="InhA-like_MAM"/>
    <property type="match status" value="1"/>
</dbReference>
<keyword evidence="3" id="KW-0964">Secreted</keyword>
<dbReference type="InterPro" id="IPR041498">
    <property type="entry name" value="Big_6"/>
</dbReference>
<feature type="domain" description="Peptidase M6-like" evidence="11">
    <location>
        <begin position="163"/>
        <end position="443"/>
    </location>
</feature>
<organism evidence="14 15">
    <name type="scientific">Bacillus salipaludis</name>
    <dbReference type="NCBI Taxonomy" id="2547811"/>
    <lineage>
        <taxon>Bacteria</taxon>
        <taxon>Bacillati</taxon>
        <taxon>Bacillota</taxon>
        <taxon>Bacilli</taxon>
        <taxon>Bacillales</taxon>
        <taxon>Bacillaceae</taxon>
        <taxon>Bacillus</taxon>
    </lineage>
</organism>
<dbReference type="Proteomes" id="UP000295132">
    <property type="component" value="Unassembled WGS sequence"/>
</dbReference>
<comment type="cofactor">
    <cofactor evidence="1">
        <name>Zn(2+)</name>
        <dbReference type="ChEBI" id="CHEBI:29105"/>
    </cofactor>
</comment>
<dbReference type="GO" id="GO:0046872">
    <property type="term" value="F:metal ion binding"/>
    <property type="evidence" value="ECO:0007669"/>
    <property type="project" value="UniProtKB-KW"/>
</dbReference>
<dbReference type="SUPFAM" id="SSF55486">
    <property type="entry name" value="Metalloproteases ('zincins'), catalytic domain"/>
    <property type="match status" value="1"/>
</dbReference>
<evidence type="ECO:0000256" key="1">
    <source>
        <dbReference type="ARBA" id="ARBA00001947"/>
    </source>
</evidence>
<dbReference type="InterPro" id="IPR048665">
    <property type="entry name" value="InhA-like_VEG"/>
</dbReference>
<keyword evidence="7" id="KW-0378">Hydrolase</keyword>
<accession>A0A4R5VX65</accession>
<evidence type="ECO:0000256" key="4">
    <source>
        <dbReference type="ARBA" id="ARBA00022670"/>
    </source>
</evidence>
<dbReference type="Pfam" id="PF20774">
    <property type="entry name" value="InhA-like_VEG"/>
    <property type="match status" value="1"/>
</dbReference>
<comment type="caution">
    <text evidence="14">The sequence shown here is derived from an EMBL/GenBank/DDBJ whole genome shotgun (WGS) entry which is preliminary data.</text>
</comment>
<evidence type="ECO:0000259" key="12">
    <source>
        <dbReference type="Pfam" id="PF17936"/>
    </source>
</evidence>
<keyword evidence="6 10" id="KW-0732">Signal</keyword>
<dbReference type="GO" id="GO:0005576">
    <property type="term" value="C:extracellular region"/>
    <property type="evidence" value="ECO:0007669"/>
    <property type="project" value="UniProtKB-SubCell"/>
</dbReference>
<dbReference type="InterPro" id="IPR013783">
    <property type="entry name" value="Ig-like_fold"/>
</dbReference>
<dbReference type="PANTHER" id="PTHR13062:SF12">
    <property type="entry name" value="ALPHA-2-MACROGLOBULIN DOMAIN-CONTAINING PROTEIN"/>
    <property type="match status" value="1"/>
</dbReference>
<evidence type="ECO:0000256" key="7">
    <source>
        <dbReference type="ARBA" id="ARBA00022801"/>
    </source>
</evidence>
<evidence type="ECO:0000256" key="10">
    <source>
        <dbReference type="SAM" id="SignalP"/>
    </source>
</evidence>
<keyword evidence="9 14" id="KW-0482">Metalloprotease</keyword>
<evidence type="ECO:0000256" key="2">
    <source>
        <dbReference type="ARBA" id="ARBA00004613"/>
    </source>
</evidence>
<comment type="subcellular location">
    <subcellularLocation>
        <location evidence="2">Secreted</location>
    </subcellularLocation>
</comment>
<evidence type="ECO:0000256" key="3">
    <source>
        <dbReference type="ARBA" id="ARBA00022525"/>
    </source>
</evidence>
<keyword evidence="5" id="KW-0479">Metal-binding</keyword>
<dbReference type="AlphaFoldDB" id="A0A4R5VX65"/>
<evidence type="ECO:0000256" key="5">
    <source>
        <dbReference type="ARBA" id="ARBA00022723"/>
    </source>
</evidence>
<dbReference type="PANTHER" id="PTHR13062">
    <property type="entry name" value="COLLAGENASE"/>
    <property type="match status" value="1"/>
</dbReference>
<keyword evidence="8" id="KW-0862">Zinc</keyword>
<evidence type="ECO:0000259" key="13">
    <source>
        <dbReference type="Pfam" id="PF20774"/>
    </source>
</evidence>
<gene>
    <name evidence="14" type="ORF">E2K98_03210</name>
</gene>
<evidence type="ECO:0000256" key="9">
    <source>
        <dbReference type="ARBA" id="ARBA00023049"/>
    </source>
</evidence>
<name>A0A4R5VX65_9BACI</name>
<evidence type="ECO:0000256" key="6">
    <source>
        <dbReference type="ARBA" id="ARBA00022729"/>
    </source>
</evidence>
<sequence length="1179" mass="127963">MVKWKKMLGSSLLSAGLVFSSFAPITFAKEVKGKDIQLKNLQKMEFHQTNSDTGKLPFLDQHTGGPFDKGIINEKKVLKLLIKQGIVDKNASEEKQHKQMYDYIAKRAEKAEVKGTNQQEVKKVRAKMQEKKKLKLKPAGALKEEKKVNPKVFTGKKVGPIQKEPWTGAVRKDKVLVLLIDYPNYQNSNIGEDETYLYYDNYTQQHYQDMIFGDNGYTGPNGEKLLSVKQYYDQQSGGSYTIDGQVSKWYTAQHNADYYGKNDPQQGDSDVNPRALVVEALAAAAKDPAIKFSDYDIEDQYDLDGDGNYREPDGIIDHLMVIHSGVGEEAGGGALGADAIWSHSWDLGGPVQIPGSNYYGYTYTIEPEDGAAGVFSHEFGHDLGLPDEYDTAYTQNAVGAATEYWTIMSSGSWAGIIPGTEPTGFSPYDKEYLQGTMPGSNWFKNAEYKLDDLKGGKTVLLDQASVKGTNQDAVKIQLPKKSTTVNAPASGQYEYFSGSANNLTNGMVAPVNLTGKSSAQLKIKTWYNIEKDFDYAYVGVSLDGQNFSPLPGTITTNSNPYGANLGNGITGNSNGWKDATFDLSALAGKQFYLVIAYVTDPGVAMPGFYLDDIQITANGQTVLSDNADGAQSPFLLQGFAKNNGKSLTDQYYLLEWRNYAAADVALKHLWEAYDITYDPGAVLWYVDNKYTENWVGDHPGDGFLGVVDAHQKTADFYDASTSANLGAVPYSRYQIQDAAFSLKPTDETYIDLTQYGASYYVKLDAQSAVNLFDDSRDYSNPGLIYAGRNVPKLGLSFQVTEQANDMSVGAVKISVKSNDSVTLNSLSKTVYSNKTGYNKVSIFGKLQGTVGGTVKYEIINSTGKAVTSISEKLTAASQSFSKTLTLPANTPTGAYTVKVTAGSAVKQASFKVDNDAPKVTASPNGSKTLAKQAATKVTVTDSNPGTLEYYWSQSTKAPASGYKTFKSGSTLTLSGKTGSWYLHIRAKDKVGNSTAWRTNSFNLDGVKPTVTVSPNGSTKPAKSVSPKVTVKDSNLSSYGYAWTKSAAAPKSGFKSFKNSTNLTSPKGDGKYYLHIRAKDKAGNTVIFNSKSFLLDNKAPAKPQVDKIVSKEKLVTGHGEKGAKITVKAGKTVVTGYVNSKGKYSIKLKNALKVGTTVYVTATDTAGNKSSAAKTTVKKK</sequence>
<feature type="signal peptide" evidence="10">
    <location>
        <begin position="1"/>
        <end position="28"/>
    </location>
</feature>
<evidence type="ECO:0000256" key="8">
    <source>
        <dbReference type="ARBA" id="ARBA00022833"/>
    </source>
</evidence>
<keyword evidence="4 14" id="KW-0645">Protease</keyword>